<comment type="caution">
    <text evidence="6">The sequence shown here is derived from an EMBL/GenBank/DDBJ whole genome shotgun (WGS) entry which is preliminary data.</text>
</comment>
<keyword evidence="3" id="KW-0274">FAD</keyword>
<dbReference type="SUPFAM" id="SSF51905">
    <property type="entry name" value="FAD/NAD(P)-binding domain"/>
    <property type="match status" value="1"/>
</dbReference>
<accession>A0ABQ6Y7G7</accession>
<dbReference type="Gene3D" id="3.50.50.60">
    <property type="entry name" value="FAD/NAD(P)-binding domain"/>
    <property type="match status" value="1"/>
</dbReference>
<dbReference type="InterPro" id="IPR004792">
    <property type="entry name" value="BaiN-like"/>
</dbReference>
<evidence type="ECO:0000313" key="7">
    <source>
        <dbReference type="Proteomes" id="UP000771797"/>
    </source>
</evidence>
<evidence type="ECO:0000313" key="6">
    <source>
        <dbReference type="EMBL" id="KAF0805422.1"/>
    </source>
</evidence>
<protein>
    <recommendedName>
        <fullName evidence="8">Flavoprotein, HI0933 family</fullName>
    </recommendedName>
</protein>
<dbReference type="InterPro" id="IPR023166">
    <property type="entry name" value="BaiN-like_dom_sf"/>
</dbReference>
<evidence type="ECO:0000256" key="1">
    <source>
        <dbReference type="ARBA" id="ARBA00001974"/>
    </source>
</evidence>
<evidence type="ECO:0000256" key="2">
    <source>
        <dbReference type="ARBA" id="ARBA00022630"/>
    </source>
</evidence>
<dbReference type="InterPro" id="IPR055178">
    <property type="entry name" value="RsdA/BaiN/AoA(So)-like_dom"/>
</dbReference>
<dbReference type="PANTHER" id="PTHR42887:SF2">
    <property type="entry name" value="OS12G0638800 PROTEIN"/>
    <property type="match status" value="1"/>
</dbReference>
<dbReference type="Gene3D" id="1.10.8.260">
    <property type="entry name" value="HI0933 insert domain-like"/>
    <property type="match status" value="1"/>
</dbReference>
<dbReference type="Pfam" id="PF22780">
    <property type="entry name" value="HI0933_like_1st"/>
    <property type="match status" value="1"/>
</dbReference>
<dbReference type="PRINTS" id="PR00411">
    <property type="entry name" value="PNDRDTASEI"/>
</dbReference>
<name>A0ABQ6Y7G7_9GAMM</name>
<evidence type="ECO:0000259" key="4">
    <source>
        <dbReference type="Pfam" id="PF03486"/>
    </source>
</evidence>
<dbReference type="NCBIfam" id="TIGR00275">
    <property type="entry name" value="aminoacetone oxidase family FAD-binding enzyme"/>
    <property type="match status" value="1"/>
</dbReference>
<dbReference type="InterPro" id="IPR036188">
    <property type="entry name" value="FAD/NAD-bd_sf"/>
</dbReference>
<dbReference type="Proteomes" id="UP000771797">
    <property type="component" value="Unassembled WGS sequence"/>
</dbReference>
<reference evidence="6 7" key="1">
    <citation type="submission" date="2012-09" db="EMBL/GenBank/DDBJ databases">
        <title>Genome Sequence of alkane-degrading Bacterium Alcanivorax sp. 6-D-6.</title>
        <authorList>
            <person name="Lai Q."/>
            <person name="Shao Z."/>
        </authorList>
    </citation>
    <scope>NUCLEOTIDE SEQUENCE [LARGE SCALE GENOMIC DNA]</scope>
    <source>
        <strain evidence="6 7">6-D-6</strain>
    </source>
</reference>
<sequence length="419" mass="44516">MLRGFDEGGRNGMAEQYDVVIIGAGAAGLMCAATAGYRGASVLVLDHANKPGKKILMSGGGRCNFTNLNTTPAHFISANPHFCKSALSRYTPWHFVELVERHGIEHVEKAPGQLFCADSSKAIVAMLLTECEWAGVRIRLNTAVTHINDQPVGTPGSGRMEGGFTLRTNDGVVRAGKVVIASGGLSIPSMGASPFGYKVAEQFGLPVLPTRAALVPFTLQPADKAWLAELSGVSAEVRAEAGGQSFSEPMLITHRGLSGPAMLQVSAFWQAGADVTVDWLPMLVDPYAALLEERKQHPNGTVERWLRAFFSQRLAAALVAHFDWKGPLQHQSNERLASIAAVLKGWCFKPSGTEGYRTAEVTLGGVDTGAVSSKTFETKTVPGLYFIGEVLDVTGQLGGFNFQWAWASAVAAGTAVNSG</sequence>
<organism evidence="6 7">
    <name type="scientific">Alcanivorax xiamenensis</name>
    <dbReference type="NCBI Taxonomy" id="1177156"/>
    <lineage>
        <taxon>Bacteria</taxon>
        <taxon>Pseudomonadati</taxon>
        <taxon>Pseudomonadota</taxon>
        <taxon>Gammaproteobacteria</taxon>
        <taxon>Oceanospirillales</taxon>
        <taxon>Alcanivoracaceae</taxon>
        <taxon>Alcanivorax</taxon>
    </lineage>
</organism>
<feature type="domain" description="RsdA/BaiN/AoA(So)-like Rossmann fold-like" evidence="4">
    <location>
        <begin position="18"/>
        <end position="414"/>
    </location>
</feature>
<comment type="cofactor">
    <cofactor evidence="1">
        <name>FAD</name>
        <dbReference type="ChEBI" id="CHEBI:57692"/>
    </cofactor>
</comment>
<evidence type="ECO:0000259" key="5">
    <source>
        <dbReference type="Pfam" id="PF22780"/>
    </source>
</evidence>
<dbReference type="Gene3D" id="2.40.30.10">
    <property type="entry name" value="Translation factors"/>
    <property type="match status" value="1"/>
</dbReference>
<dbReference type="InterPro" id="IPR057661">
    <property type="entry name" value="RsdA/BaiN/AoA(So)_Rossmann"/>
</dbReference>
<evidence type="ECO:0000256" key="3">
    <source>
        <dbReference type="ARBA" id="ARBA00022827"/>
    </source>
</evidence>
<feature type="domain" description="RsdA/BaiN/AoA(So)-like insert" evidence="5">
    <location>
        <begin position="211"/>
        <end position="361"/>
    </location>
</feature>
<gene>
    <name evidence="6" type="ORF">A6D6_02377</name>
</gene>
<dbReference type="SUPFAM" id="SSF160996">
    <property type="entry name" value="HI0933 insert domain-like"/>
    <property type="match status" value="1"/>
</dbReference>
<proteinExistence type="predicted"/>
<dbReference type="PRINTS" id="PR00368">
    <property type="entry name" value="FADPNR"/>
</dbReference>
<dbReference type="PANTHER" id="PTHR42887">
    <property type="entry name" value="OS12G0638800 PROTEIN"/>
    <property type="match status" value="1"/>
</dbReference>
<evidence type="ECO:0008006" key="8">
    <source>
        <dbReference type="Google" id="ProtNLM"/>
    </source>
</evidence>
<dbReference type="EMBL" id="AQPF01000017">
    <property type="protein sequence ID" value="KAF0805422.1"/>
    <property type="molecule type" value="Genomic_DNA"/>
</dbReference>
<keyword evidence="7" id="KW-1185">Reference proteome</keyword>
<keyword evidence="2" id="KW-0285">Flavoprotein</keyword>
<dbReference type="Pfam" id="PF03486">
    <property type="entry name" value="HI0933_like"/>
    <property type="match status" value="1"/>
</dbReference>